<dbReference type="Proteomes" id="UP000041254">
    <property type="component" value="Unassembled WGS sequence"/>
</dbReference>
<dbReference type="InterPro" id="IPR014710">
    <property type="entry name" value="RmlC-like_jellyroll"/>
</dbReference>
<keyword evidence="2" id="KW-1133">Transmembrane helix</keyword>
<gene>
    <name evidence="4" type="ORF">Vbra_22386</name>
</gene>
<dbReference type="VEuPathDB" id="CryptoDB:Vbra_22386"/>
<evidence type="ECO:0000256" key="1">
    <source>
        <dbReference type="SAM" id="MobiDB-lite"/>
    </source>
</evidence>
<feature type="transmembrane region" description="Helical" evidence="2">
    <location>
        <begin position="493"/>
        <end position="513"/>
    </location>
</feature>
<evidence type="ECO:0000313" key="5">
    <source>
        <dbReference type="Proteomes" id="UP000041254"/>
    </source>
</evidence>
<keyword evidence="2" id="KW-0812">Transmembrane</keyword>
<dbReference type="SMART" id="SM00558">
    <property type="entry name" value="JmjC"/>
    <property type="match status" value="1"/>
</dbReference>
<name>A0A0G4GU38_VITBC</name>
<dbReference type="Gene3D" id="2.60.120.10">
    <property type="entry name" value="Jelly Rolls"/>
    <property type="match status" value="1"/>
</dbReference>
<dbReference type="OrthoDB" id="446970at2759"/>
<feature type="transmembrane region" description="Helical" evidence="2">
    <location>
        <begin position="547"/>
        <end position="574"/>
    </location>
</feature>
<evidence type="ECO:0000313" key="4">
    <source>
        <dbReference type="EMBL" id="CEM34254.1"/>
    </source>
</evidence>
<feature type="region of interest" description="Disordered" evidence="1">
    <location>
        <begin position="304"/>
        <end position="326"/>
    </location>
</feature>
<evidence type="ECO:0000256" key="2">
    <source>
        <dbReference type="SAM" id="Phobius"/>
    </source>
</evidence>
<feature type="domain" description="JmjC" evidence="3">
    <location>
        <begin position="95"/>
        <end position="293"/>
    </location>
</feature>
<dbReference type="SUPFAM" id="SSF51197">
    <property type="entry name" value="Clavaminate synthase-like"/>
    <property type="match status" value="1"/>
</dbReference>
<feature type="transmembrane region" description="Helical" evidence="2">
    <location>
        <begin position="417"/>
        <end position="436"/>
    </location>
</feature>
<dbReference type="AlphaFoldDB" id="A0A0G4GU38"/>
<dbReference type="Pfam" id="PF13621">
    <property type="entry name" value="Cupin_8"/>
    <property type="match status" value="1"/>
</dbReference>
<dbReference type="InterPro" id="IPR041667">
    <property type="entry name" value="Cupin_8"/>
</dbReference>
<dbReference type="InParanoid" id="A0A0G4GU38"/>
<dbReference type="PROSITE" id="PS51184">
    <property type="entry name" value="JMJC"/>
    <property type="match status" value="1"/>
</dbReference>
<accession>A0A0G4GU38</accession>
<dbReference type="PANTHER" id="PTHR12461">
    <property type="entry name" value="HYPOXIA-INDUCIBLE FACTOR 1 ALPHA INHIBITOR-RELATED"/>
    <property type="match status" value="1"/>
</dbReference>
<feature type="transmembrane region" description="Helical" evidence="2">
    <location>
        <begin position="594"/>
        <end position="618"/>
    </location>
</feature>
<evidence type="ECO:0000259" key="3">
    <source>
        <dbReference type="PROSITE" id="PS51184"/>
    </source>
</evidence>
<organism evidence="4 5">
    <name type="scientific">Vitrella brassicaformis (strain CCMP3155)</name>
    <dbReference type="NCBI Taxonomy" id="1169540"/>
    <lineage>
        <taxon>Eukaryota</taxon>
        <taxon>Sar</taxon>
        <taxon>Alveolata</taxon>
        <taxon>Colpodellida</taxon>
        <taxon>Vitrellaceae</taxon>
        <taxon>Vitrella</taxon>
    </lineage>
</organism>
<dbReference type="PhylomeDB" id="A0A0G4GU38"/>
<keyword evidence="5" id="KW-1185">Reference proteome</keyword>
<dbReference type="EMBL" id="CDMY01000814">
    <property type="protein sequence ID" value="CEM34254.1"/>
    <property type="molecule type" value="Genomic_DNA"/>
</dbReference>
<feature type="transmembrane region" description="Helical" evidence="2">
    <location>
        <begin position="443"/>
        <end position="464"/>
    </location>
</feature>
<keyword evidence="2" id="KW-0472">Membrane</keyword>
<protein>
    <recommendedName>
        <fullName evidence="3">JmjC domain-containing protein</fullName>
    </recommendedName>
</protein>
<dbReference type="STRING" id="1169540.A0A0G4GU38"/>
<sequence>MNNRPCILQGLLDDTPAMRRWSLSYLRRTAGNQRVTVNVTPSGEGDAVIEVPQADADMPPLPLFVKPEEQTMTVSAFLDHLTSDAADSPEGVPYLSQQNDNLRQELPTLGDEVPSCLPLARGAFGNEPDAINLWIGDSRAVSAIHKDHYENLYAVFEGEKTFTLLPPSDFPFLHEGHYREARFVSRRRTDSAGSRSSDAPQLLGPVGPSSSFYVQLEDTRLPWIPVDPDRPDFTRYPRLRHAHPIHCCVRAGEVLYLPALWYHRVSQPSLTIAVNYWHDMQFNHLYVFHQLITRLARLCPPSLADDGADDDEPHQRHGQKGHQTEGQGSCWDLIARSGAGAPTSDPGRCWLVGLPEDVERQLLASLTADDCGPLRASSKSVGCQLASEAYLTDRLDAAIRDKGLSGVLTYQKRCETVLLLLLQWIAAIVNVVSTLVQGLVGSSALIMGYAFILCGTAAVIWPPIDFLLRPLDALPWAQGGIKLLIEGIIKLPVFLLTFVMPFLVVEMVAGLLGEASFIVRAYRQCWVGSDDLGNLLRSVGRWSGLRVVQWIGLIFLECDVALLIIGGICTAWIWSSEEISAQLGEGFSFWPLCILLSVCLGKWCLLTLGELMYVLLLIDGRVGYLLRLLYVIEKGGCWDRCVSLIHYLKHSRLLPSLPIVITAYDLQQVGGRAVSSSRPQAARQYSLFSHRLSDKSARLSRVKGEDHLGGSADSDALTYFSIDLGDPDPPTKRGKYVFSAFTDIIVFLVDKQVTVLTDPLLYFSLRPHLTHPSRLINLPPSQYQLTQDAMLDSGRQWNGCRKAVYWWVDEANVLRHWGIFILCGDKAADEFLVCVDHRLEICSTEPPVAWKRRPDERYPRTAALIRQKVVAA</sequence>
<reference evidence="4 5" key="1">
    <citation type="submission" date="2014-11" db="EMBL/GenBank/DDBJ databases">
        <authorList>
            <person name="Zhu J."/>
            <person name="Qi W."/>
            <person name="Song R."/>
        </authorList>
    </citation>
    <scope>NUCLEOTIDE SEQUENCE [LARGE SCALE GENOMIC DNA]</scope>
</reference>
<dbReference type="PANTHER" id="PTHR12461:SF99">
    <property type="entry name" value="BIFUNCTIONAL PEPTIDASE AND (3S)-LYSYL HYDROXYLASE JMJD7"/>
    <property type="match status" value="1"/>
</dbReference>
<proteinExistence type="predicted"/>
<dbReference type="InterPro" id="IPR003347">
    <property type="entry name" value="JmjC_dom"/>
</dbReference>